<evidence type="ECO:0008006" key="4">
    <source>
        <dbReference type="Google" id="ProtNLM"/>
    </source>
</evidence>
<sequence length="169" mass="18371">MARDAVLSPDGVYRYSLHREWCTGFFRPRWVTFVMLNPSTADAVHDDPTIRRCVAFAKALGGTGLAVVNLYAIRATPPAEAMAATDPVGPRNDHYLAMFLDMAARYDFPIIAAWGAHAQPDRVAQVLAMPGADRFTALGLTKSGAPRHPLYLPGGARPSPWPAAVGERR</sequence>
<dbReference type="Pfam" id="PF07799">
    <property type="entry name" value="DUF1643"/>
    <property type="match status" value="1"/>
</dbReference>
<gene>
    <name evidence="2" type="ORF">CHR55_31905</name>
</gene>
<comment type="caution">
    <text evidence="2">The sequence shown here is derived from an EMBL/GenBank/DDBJ whole genome shotgun (WGS) entry which is preliminary data.</text>
</comment>
<protein>
    <recommendedName>
        <fullName evidence="4">DUF1643 domain-containing protein</fullName>
    </recommendedName>
</protein>
<organism evidence="2 3">
    <name type="scientific">Rhodococcus qingshengii</name>
    <dbReference type="NCBI Taxonomy" id="334542"/>
    <lineage>
        <taxon>Bacteria</taxon>
        <taxon>Bacillati</taxon>
        <taxon>Actinomycetota</taxon>
        <taxon>Actinomycetes</taxon>
        <taxon>Mycobacteriales</taxon>
        <taxon>Nocardiaceae</taxon>
        <taxon>Rhodococcus</taxon>
        <taxon>Rhodococcus erythropolis group</taxon>
    </lineage>
</organism>
<evidence type="ECO:0000313" key="2">
    <source>
        <dbReference type="EMBL" id="PCK22634.1"/>
    </source>
</evidence>
<feature type="region of interest" description="Disordered" evidence="1">
    <location>
        <begin position="149"/>
        <end position="169"/>
    </location>
</feature>
<evidence type="ECO:0000256" key="1">
    <source>
        <dbReference type="SAM" id="MobiDB-lite"/>
    </source>
</evidence>
<evidence type="ECO:0000313" key="3">
    <source>
        <dbReference type="Proteomes" id="UP000230886"/>
    </source>
</evidence>
<proteinExistence type="predicted"/>
<dbReference type="Proteomes" id="UP000230886">
    <property type="component" value="Unassembled WGS sequence"/>
</dbReference>
<reference evidence="2 3" key="1">
    <citation type="submission" date="2017-07" db="EMBL/GenBank/DDBJ databases">
        <title>Draft sequence of Rhodococcus enclensis 23b-28.</title>
        <authorList>
            <person name="Besaury L."/>
            <person name="Sancelme M."/>
            <person name="Amato P."/>
            <person name="Lallement A."/>
            <person name="Delort A.-M."/>
        </authorList>
    </citation>
    <scope>NUCLEOTIDE SEQUENCE [LARGE SCALE GENOMIC DNA]</scope>
    <source>
        <strain evidence="2 3">23b-28</strain>
    </source>
</reference>
<dbReference type="EMBL" id="NOVD01000066">
    <property type="protein sequence ID" value="PCK22634.1"/>
    <property type="molecule type" value="Genomic_DNA"/>
</dbReference>
<name>A0A2A5IZ70_RHOSG</name>
<dbReference type="AlphaFoldDB" id="A0A2A5IZ70"/>
<accession>A0A2A5IZ70</accession>
<dbReference type="InterPro" id="IPR012441">
    <property type="entry name" value="DUF1643"/>
</dbReference>